<dbReference type="AlphaFoldDB" id="A0A8I0AHB6"/>
<evidence type="ECO:0000313" key="3">
    <source>
        <dbReference type="EMBL" id="MBC5661502.1"/>
    </source>
</evidence>
<evidence type="ECO:0000313" key="4">
    <source>
        <dbReference type="Proteomes" id="UP000615234"/>
    </source>
</evidence>
<dbReference type="SUPFAM" id="SSF69360">
    <property type="entry name" value="Cell wall binding repeat"/>
    <property type="match status" value="1"/>
</dbReference>
<feature type="chain" id="PRO_5034520770" description="SCP domain-containing protein" evidence="1">
    <location>
        <begin position="29"/>
        <end position="453"/>
    </location>
</feature>
<dbReference type="PANTHER" id="PTHR31157:SF1">
    <property type="entry name" value="SCP DOMAIN-CONTAINING PROTEIN"/>
    <property type="match status" value="1"/>
</dbReference>
<dbReference type="EMBL" id="JACOOX010000001">
    <property type="protein sequence ID" value="MBC5661502.1"/>
    <property type="molecule type" value="Genomic_DNA"/>
</dbReference>
<reference evidence="3 4" key="1">
    <citation type="submission" date="2020-08" db="EMBL/GenBank/DDBJ databases">
        <title>Genome public.</title>
        <authorList>
            <person name="Liu C."/>
            <person name="Sun Q."/>
        </authorList>
    </citation>
    <scope>NUCLEOTIDE SEQUENCE [LARGE SCALE GENOMIC DNA]</scope>
    <source>
        <strain evidence="3 4">NSJ-10</strain>
    </source>
</reference>
<organism evidence="3 4">
    <name type="scientific">Coprococcus hominis</name>
    <name type="common">ex Liu et al. 2022</name>
    <dbReference type="NCBI Taxonomy" id="2763039"/>
    <lineage>
        <taxon>Bacteria</taxon>
        <taxon>Bacillati</taxon>
        <taxon>Bacillota</taxon>
        <taxon>Clostridia</taxon>
        <taxon>Lachnospirales</taxon>
        <taxon>Lachnospiraceae</taxon>
        <taxon>Coprococcus</taxon>
    </lineage>
</organism>
<dbReference type="CDD" id="cd05379">
    <property type="entry name" value="CAP_bacterial"/>
    <property type="match status" value="1"/>
</dbReference>
<protein>
    <recommendedName>
        <fullName evidence="2">SCP domain-containing protein</fullName>
    </recommendedName>
</protein>
<feature type="domain" description="SCP" evidence="2">
    <location>
        <begin position="332"/>
        <end position="452"/>
    </location>
</feature>
<dbReference type="SMART" id="SM00198">
    <property type="entry name" value="SCP"/>
    <property type="match status" value="1"/>
</dbReference>
<dbReference type="InterPro" id="IPR014044">
    <property type="entry name" value="CAP_dom"/>
</dbReference>
<dbReference type="Gene3D" id="3.40.33.10">
    <property type="entry name" value="CAP"/>
    <property type="match status" value="1"/>
</dbReference>
<sequence length="453" mass="51243">MKNILKQAAMSILLVALVCSFCVTPAMAATEFIGETKENSAVVSDESAELAASSGWVKKSSGRFEYYSKAGKVTKKLVKKNGFFRYYLKKNGKWKAQKKVWVTISHNQYYANAKGKVTTIYYGASKKAKRYSGGKWKYVKNDTLRLANGNVYYFSANGIRQTKHSWYKINDNRHVLVGEKGSDTVDYLLKKDGGAWKCYVSTKKGWDKFRSKWAQAYGKIYYFDATGKASRIYYVESMKCYEYKNGKYVMWRNTTKYIGKYLLYFGSDGIRVTKSGWYRISSDKEIYVNSQGVVTDSRTPVKETTGHSATGWYTIKLSNGSTKQVYGYFDYDAENTIIRQLNAYRKANGLNELTRSQSLMNSARVRAYECSYSFSHTRPDGTQCFTASSEMNGENIAAGYPSADAAMIAWKNSPGHDANMKLSLFSKIGVGVFVAVSSDNCGYKYYYVQNFGI</sequence>
<evidence type="ECO:0000259" key="2">
    <source>
        <dbReference type="SMART" id="SM00198"/>
    </source>
</evidence>
<keyword evidence="4" id="KW-1185">Reference proteome</keyword>
<dbReference type="Pfam" id="PF00188">
    <property type="entry name" value="CAP"/>
    <property type="match status" value="1"/>
</dbReference>
<dbReference type="PANTHER" id="PTHR31157">
    <property type="entry name" value="SCP DOMAIN-CONTAINING PROTEIN"/>
    <property type="match status" value="1"/>
</dbReference>
<evidence type="ECO:0000256" key="1">
    <source>
        <dbReference type="SAM" id="SignalP"/>
    </source>
</evidence>
<dbReference type="InterPro" id="IPR035940">
    <property type="entry name" value="CAP_sf"/>
</dbReference>
<gene>
    <name evidence="3" type="ORF">H8S09_01115</name>
</gene>
<dbReference type="SUPFAM" id="SSF55797">
    <property type="entry name" value="PR-1-like"/>
    <property type="match status" value="1"/>
</dbReference>
<proteinExistence type="predicted"/>
<accession>A0A8I0AHB6</accession>
<feature type="signal peptide" evidence="1">
    <location>
        <begin position="1"/>
        <end position="28"/>
    </location>
</feature>
<dbReference type="Gene3D" id="2.10.270.10">
    <property type="entry name" value="Cholin Binding"/>
    <property type="match status" value="1"/>
</dbReference>
<dbReference type="Proteomes" id="UP000615234">
    <property type="component" value="Unassembled WGS sequence"/>
</dbReference>
<keyword evidence="1" id="KW-0732">Signal</keyword>
<name>A0A8I0AHB6_9FIRM</name>
<comment type="caution">
    <text evidence="3">The sequence shown here is derived from an EMBL/GenBank/DDBJ whole genome shotgun (WGS) entry which is preliminary data.</text>
</comment>
<dbReference type="RefSeq" id="WP_186847233.1">
    <property type="nucleotide sequence ID" value="NZ_JACOOX010000001.1"/>
</dbReference>